<evidence type="ECO:0000256" key="8">
    <source>
        <dbReference type="PROSITE-ProRule" id="PRU01026"/>
    </source>
</evidence>
<keyword evidence="4 7" id="KW-0808">Transferase</keyword>
<comment type="similarity">
    <text evidence="7">Belongs to the class I-like SAM-binding methyltransferase superfamily. rRNA adenine N(6)-methyltransferase family. RsmA subfamily.</text>
</comment>
<comment type="subcellular location">
    <subcellularLocation>
        <location evidence="7">Cytoplasm</location>
    </subcellularLocation>
</comment>
<dbReference type="NCBIfam" id="TIGR00755">
    <property type="entry name" value="ksgA"/>
    <property type="match status" value="1"/>
</dbReference>
<feature type="binding site" evidence="7 8">
    <location>
        <position position="78"/>
    </location>
    <ligand>
        <name>S-adenosyl-L-methionine</name>
        <dbReference type="ChEBI" id="CHEBI:59789"/>
    </ligand>
</feature>
<dbReference type="PANTHER" id="PTHR11727">
    <property type="entry name" value="DIMETHYLADENOSINE TRANSFERASE"/>
    <property type="match status" value="1"/>
</dbReference>
<dbReference type="Gene3D" id="3.40.50.150">
    <property type="entry name" value="Vaccinia Virus protein VP39"/>
    <property type="match status" value="1"/>
</dbReference>
<dbReference type="PROSITE" id="PS01131">
    <property type="entry name" value="RRNA_A_DIMETH"/>
    <property type="match status" value="1"/>
</dbReference>
<feature type="binding site" evidence="7 8">
    <location>
        <position position="57"/>
    </location>
    <ligand>
        <name>S-adenosyl-L-methionine</name>
        <dbReference type="ChEBI" id="CHEBI:59789"/>
    </ligand>
</feature>
<dbReference type="PANTHER" id="PTHR11727:SF7">
    <property type="entry name" value="DIMETHYLADENOSINE TRANSFERASE-RELATED"/>
    <property type="match status" value="1"/>
</dbReference>
<dbReference type="EMBL" id="JALBUT010000010">
    <property type="protein sequence ID" value="MDX8416167.1"/>
    <property type="molecule type" value="Genomic_DNA"/>
</dbReference>
<evidence type="ECO:0000256" key="7">
    <source>
        <dbReference type="HAMAP-Rule" id="MF_00607"/>
    </source>
</evidence>
<protein>
    <recommendedName>
        <fullName evidence="7">Ribosomal RNA small subunit methyltransferase A</fullName>
        <ecNumber evidence="7">2.1.1.182</ecNumber>
    </recommendedName>
    <alternativeName>
        <fullName evidence="7">16S rRNA (adenine(1518)-N(6)/adenine(1519)-N(6))-dimethyltransferase</fullName>
    </alternativeName>
    <alternativeName>
        <fullName evidence="7">16S rRNA dimethyladenosine transferase</fullName>
    </alternativeName>
    <alternativeName>
        <fullName evidence="7">16S rRNA dimethylase</fullName>
    </alternativeName>
    <alternativeName>
        <fullName evidence="7">S-adenosylmethionine-6-N', N'-adenosyl(rRNA) dimethyltransferase</fullName>
    </alternativeName>
</protein>
<evidence type="ECO:0000256" key="5">
    <source>
        <dbReference type="ARBA" id="ARBA00022691"/>
    </source>
</evidence>
<dbReference type="SMART" id="SM00650">
    <property type="entry name" value="rADc"/>
    <property type="match status" value="1"/>
</dbReference>
<accession>A0ABU4WHY1</accession>
<evidence type="ECO:0000313" key="10">
    <source>
        <dbReference type="EMBL" id="MDX8416167.1"/>
    </source>
</evidence>
<dbReference type="HAMAP" id="MF_00607">
    <property type="entry name" value="16SrRNA_methyltr_A"/>
    <property type="match status" value="1"/>
</dbReference>
<keyword evidence="3 7" id="KW-0489">Methyltransferase</keyword>
<comment type="caution">
    <text evidence="10">The sequence shown here is derived from an EMBL/GenBank/DDBJ whole genome shotgun (WGS) entry which is preliminary data.</text>
</comment>
<evidence type="ECO:0000256" key="4">
    <source>
        <dbReference type="ARBA" id="ARBA00022679"/>
    </source>
</evidence>
<dbReference type="Pfam" id="PF00398">
    <property type="entry name" value="RrnaAD"/>
    <property type="match status" value="1"/>
</dbReference>
<dbReference type="RefSeq" id="WP_370397622.1">
    <property type="nucleotide sequence ID" value="NZ_JALBUT010000010.1"/>
</dbReference>
<evidence type="ECO:0000256" key="2">
    <source>
        <dbReference type="ARBA" id="ARBA00022552"/>
    </source>
</evidence>
<feature type="domain" description="Ribosomal RNA adenine methylase transferase N-terminal" evidence="9">
    <location>
        <begin position="37"/>
        <end position="208"/>
    </location>
</feature>
<name>A0ABU4WHY1_9BACT</name>
<evidence type="ECO:0000256" key="1">
    <source>
        <dbReference type="ARBA" id="ARBA00022490"/>
    </source>
</evidence>
<dbReference type="InterPro" id="IPR029063">
    <property type="entry name" value="SAM-dependent_MTases_sf"/>
</dbReference>
<evidence type="ECO:0000256" key="3">
    <source>
        <dbReference type="ARBA" id="ARBA00022603"/>
    </source>
</evidence>
<feature type="binding site" evidence="7 8">
    <location>
        <position position="32"/>
    </location>
    <ligand>
        <name>S-adenosyl-L-methionine</name>
        <dbReference type="ChEBI" id="CHEBI:59789"/>
    </ligand>
</feature>
<feature type="binding site" evidence="7 8">
    <location>
        <position position="103"/>
    </location>
    <ligand>
        <name>S-adenosyl-L-methionine</name>
        <dbReference type="ChEBI" id="CHEBI:59789"/>
    </ligand>
</feature>
<feature type="binding site" evidence="7 8">
    <location>
        <position position="30"/>
    </location>
    <ligand>
        <name>S-adenosyl-L-methionine</name>
        <dbReference type="ChEBI" id="CHEBI:59789"/>
    </ligand>
</feature>
<keyword evidence="1 7" id="KW-0963">Cytoplasm</keyword>
<dbReference type="InterPro" id="IPR011530">
    <property type="entry name" value="rRNA_adenine_dimethylase"/>
</dbReference>
<dbReference type="Proteomes" id="UP001275932">
    <property type="component" value="Unassembled WGS sequence"/>
</dbReference>
<evidence type="ECO:0000256" key="6">
    <source>
        <dbReference type="ARBA" id="ARBA00022884"/>
    </source>
</evidence>
<evidence type="ECO:0000313" key="11">
    <source>
        <dbReference type="Proteomes" id="UP001275932"/>
    </source>
</evidence>
<keyword evidence="6 7" id="KW-0694">RNA-binding</keyword>
<keyword evidence="2 7" id="KW-0698">rRNA processing</keyword>
<comment type="catalytic activity">
    <reaction evidence="7">
        <text>adenosine(1518)/adenosine(1519) in 16S rRNA + 4 S-adenosyl-L-methionine = N(6)-dimethyladenosine(1518)/N(6)-dimethyladenosine(1519) in 16S rRNA + 4 S-adenosyl-L-homocysteine + 4 H(+)</text>
        <dbReference type="Rhea" id="RHEA:19609"/>
        <dbReference type="Rhea" id="RHEA-COMP:10232"/>
        <dbReference type="Rhea" id="RHEA-COMP:10233"/>
        <dbReference type="ChEBI" id="CHEBI:15378"/>
        <dbReference type="ChEBI" id="CHEBI:57856"/>
        <dbReference type="ChEBI" id="CHEBI:59789"/>
        <dbReference type="ChEBI" id="CHEBI:74411"/>
        <dbReference type="ChEBI" id="CHEBI:74493"/>
        <dbReference type="EC" id="2.1.1.182"/>
    </reaction>
</comment>
<sequence length="273" mass="30714">MDFNGQLSPSKTTSILREIGHSPVKKLGQNFLIDANIVRKSLELAEIKKGDLVVEVGPGLGTLTGALLNEGANVYAVELDKRLHAHIAETFKDCPNLNLIWGDAVEHPLAALPKEAKNYKIVANLPYAISTIWLEKVLSGNLPQKMTLMLQKEAAMRFTAKNSSSEYSPISIFLNSAYKVKCAHKVSASCFHPRPNVDSVLLALEILETPFVFKSETKELIRKIFSRRRKQIFSILKDLKDERALKWLENMPEIKPSDRPETIAPELWRKLDK</sequence>
<dbReference type="InterPro" id="IPR020598">
    <property type="entry name" value="rRNA_Ade_methylase_Trfase_N"/>
</dbReference>
<dbReference type="EC" id="2.1.1.182" evidence="7"/>
<proteinExistence type="inferred from homology"/>
<organism evidence="10 11">
    <name type="scientific">Intestinicryptomonas porci</name>
    <dbReference type="NCBI Taxonomy" id="2926320"/>
    <lineage>
        <taxon>Bacteria</taxon>
        <taxon>Pseudomonadati</taxon>
        <taxon>Verrucomicrobiota</taxon>
        <taxon>Opitutia</taxon>
        <taxon>Opitutales</taxon>
        <taxon>Intestinicryptomonaceae</taxon>
        <taxon>Intestinicryptomonas</taxon>
    </lineage>
</organism>
<dbReference type="InterPro" id="IPR020596">
    <property type="entry name" value="rRNA_Ade_Mease_Trfase_CS"/>
</dbReference>
<dbReference type="Gene3D" id="1.10.8.100">
    <property type="entry name" value="Ribosomal RNA adenine dimethylase-like, domain 2"/>
    <property type="match status" value="1"/>
</dbReference>
<gene>
    <name evidence="7 10" type="primary">rsmA</name>
    <name evidence="7" type="synonym">ksgA</name>
    <name evidence="10" type="ORF">MOX91_08290</name>
</gene>
<dbReference type="InterPro" id="IPR023165">
    <property type="entry name" value="rRNA_Ade_diMease-like_C"/>
</dbReference>
<feature type="binding site" evidence="7 8">
    <location>
        <position position="124"/>
    </location>
    <ligand>
        <name>S-adenosyl-L-methionine</name>
        <dbReference type="ChEBI" id="CHEBI:59789"/>
    </ligand>
</feature>
<dbReference type="GO" id="GO:0052908">
    <property type="term" value="F:16S rRNA (adenine(1518)-N(6)/adenine(1519)-N(6))-dimethyltransferase activity"/>
    <property type="evidence" value="ECO:0007669"/>
    <property type="project" value="UniProtKB-EC"/>
</dbReference>
<keyword evidence="5 7" id="KW-0949">S-adenosyl-L-methionine</keyword>
<dbReference type="InterPro" id="IPR001737">
    <property type="entry name" value="KsgA/Erm"/>
</dbReference>
<dbReference type="PROSITE" id="PS51689">
    <property type="entry name" value="SAM_RNA_A_N6_MT"/>
    <property type="match status" value="1"/>
</dbReference>
<dbReference type="SUPFAM" id="SSF53335">
    <property type="entry name" value="S-adenosyl-L-methionine-dependent methyltransferases"/>
    <property type="match status" value="1"/>
</dbReference>
<evidence type="ECO:0000259" key="9">
    <source>
        <dbReference type="SMART" id="SM00650"/>
    </source>
</evidence>
<reference evidence="10 11" key="1">
    <citation type="submission" date="2022-03" db="EMBL/GenBank/DDBJ databases">
        <title>Novel taxa within the pig intestine.</title>
        <authorList>
            <person name="Wylensek D."/>
            <person name="Bishof K."/>
            <person name="Afrizal A."/>
            <person name="Clavel T."/>
        </authorList>
    </citation>
    <scope>NUCLEOTIDE SEQUENCE [LARGE SCALE GENOMIC DNA]</scope>
    <source>
        <strain evidence="10 11">CLA-KB-P66</strain>
    </source>
</reference>
<comment type="function">
    <text evidence="7">Specifically dimethylates two adjacent adenosines (A1518 and A1519) in the loop of a conserved hairpin near the 3'-end of 16S rRNA in the 30S particle. May play a critical role in biogenesis of 30S subunits.</text>
</comment>
<keyword evidence="11" id="KW-1185">Reference proteome</keyword>